<protein>
    <submittedName>
        <fullName evidence="15">TonB-dependent receptor</fullName>
    </submittedName>
</protein>
<keyword evidence="10 11" id="KW-0998">Cell outer membrane</keyword>
<dbReference type="PROSITE" id="PS52016">
    <property type="entry name" value="TONB_DEPENDENT_REC_3"/>
    <property type="match status" value="1"/>
</dbReference>
<evidence type="ECO:0000256" key="11">
    <source>
        <dbReference type="PROSITE-ProRule" id="PRU01360"/>
    </source>
</evidence>
<dbReference type="Pfam" id="PF07715">
    <property type="entry name" value="Plug"/>
    <property type="match status" value="1"/>
</dbReference>
<evidence type="ECO:0000259" key="14">
    <source>
        <dbReference type="Pfam" id="PF07715"/>
    </source>
</evidence>
<keyword evidence="3 11" id="KW-0813">Transport</keyword>
<dbReference type="Gene3D" id="2.170.130.10">
    <property type="entry name" value="TonB-dependent receptor, plug domain"/>
    <property type="match status" value="1"/>
</dbReference>
<evidence type="ECO:0000259" key="13">
    <source>
        <dbReference type="Pfam" id="PF00593"/>
    </source>
</evidence>
<dbReference type="GO" id="GO:0009279">
    <property type="term" value="C:cell outer membrane"/>
    <property type="evidence" value="ECO:0007669"/>
    <property type="project" value="UniProtKB-SubCell"/>
</dbReference>
<dbReference type="CDD" id="cd01347">
    <property type="entry name" value="ligand_gated_channel"/>
    <property type="match status" value="1"/>
</dbReference>
<dbReference type="SUPFAM" id="SSF56935">
    <property type="entry name" value="Porins"/>
    <property type="match status" value="1"/>
</dbReference>
<evidence type="ECO:0000313" key="15">
    <source>
        <dbReference type="EMBL" id="MBA5607500.1"/>
    </source>
</evidence>
<organism evidence="15 16">
    <name type="scientific">Rugamonas fusca</name>
    <dbReference type="NCBI Taxonomy" id="2758568"/>
    <lineage>
        <taxon>Bacteria</taxon>
        <taxon>Pseudomonadati</taxon>
        <taxon>Pseudomonadota</taxon>
        <taxon>Betaproteobacteria</taxon>
        <taxon>Burkholderiales</taxon>
        <taxon>Oxalobacteraceae</taxon>
        <taxon>Telluria group</taxon>
        <taxon>Rugamonas</taxon>
    </lineage>
</organism>
<proteinExistence type="inferred from homology"/>
<evidence type="ECO:0000256" key="5">
    <source>
        <dbReference type="ARBA" id="ARBA00022692"/>
    </source>
</evidence>
<dbReference type="Gene3D" id="2.40.170.20">
    <property type="entry name" value="TonB-dependent receptor, beta-barrel domain"/>
    <property type="match status" value="1"/>
</dbReference>
<dbReference type="PANTHER" id="PTHR30069:SF29">
    <property type="entry name" value="HEMOGLOBIN AND HEMOGLOBIN-HAPTOGLOBIN-BINDING PROTEIN 1-RELATED"/>
    <property type="match status" value="1"/>
</dbReference>
<dbReference type="GO" id="GO:0044718">
    <property type="term" value="P:siderophore transmembrane transport"/>
    <property type="evidence" value="ECO:0007669"/>
    <property type="project" value="TreeGrafter"/>
</dbReference>
<dbReference type="RefSeq" id="WP_182219712.1">
    <property type="nucleotide sequence ID" value="NZ_JACEZS010000018.1"/>
</dbReference>
<dbReference type="InterPro" id="IPR036942">
    <property type="entry name" value="Beta-barrel_TonB_sf"/>
</dbReference>
<dbReference type="InterPro" id="IPR012910">
    <property type="entry name" value="Plug_dom"/>
</dbReference>
<reference evidence="15 16" key="1">
    <citation type="submission" date="2020-07" db="EMBL/GenBank/DDBJ databases">
        <title>Novel species isolated from subtropical streams in China.</title>
        <authorList>
            <person name="Lu H."/>
        </authorList>
    </citation>
    <scope>NUCLEOTIDE SEQUENCE [LARGE SCALE GENOMIC DNA]</scope>
    <source>
        <strain evidence="15 16">FT3S</strain>
    </source>
</reference>
<comment type="caution">
    <text evidence="15">The sequence shown here is derived from an EMBL/GenBank/DDBJ whole genome shotgun (WGS) entry which is preliminary data.</text>
</comment>
<dbReference type="GO" id="GO:0015344">
    <property type="term" value="F:siderophore uptake transmembrane transporter activity"/>
    <property type="evidence" value="ECO:0007669"/>
    <property type="project" value="TreeGrafter"/>
</dbReference>
<feature type="domain" description="TonB-dependent receptor-like beta-barrel" evidence="13">
    <location>
        <begin position="244"/>
        <end position="643"/>
    </location>
</feature>
<evidence type="ECO:0000256" key="9">
    <source>
        <dbReference type="ARBA" id="ARBA00023170"/>
    </source>
</evidence>
<evidence type="ECO:0000256" key="4">
    <source>
        <dbReference type="ARBA" id="ARBA00022452"/>
    </source>
</evidence>
<evidence type="ECO:0000256" key="2">
    <source>
        <dbReference type="ARBA" id="ARBA00009810"/>
    </source>
</evidence>
<sequence length="676" mass="74285">MTNTIRPAGAASNRAGQVAAPLLLALLLGARVPDAAAMTPGDGQDLTTLPLEQLLALDVYSASRYSQQTSEAPSNVSVISAGDIRAYGWRTLADVLRSLRGLYVSYDRNYSYLGARGFLRPGDYNTRFLVQIDGNRINDAVYDQAPLGEEFPLDLELVERIEYASGPGSSVYGANAFFGVINVITRRPQELEGVHATVDGAQAGTRRGLGSYAWRDGHGNELLLAASRYKSDGRDQYYAVYDTPQQNNGVAQGLDYETSQRLYAKAISGPVTLSLLHGDRPKGVPTASFSQAFNDPRSRTIDTQNYASLDYHDTVAPATELNARLYWGSYDSLGDYATDNADRTPNRDLSNGRWWGAEARVLSTAMAGHKLMVGAEYQHDYRLRLLNFDAAPYRLYLNENHAGQRYGLFVADELRLAAPLLLNAGLRYDHHTSTGGVFNPRVALIDQLTADTTLKAIYGSAYRTPNIYERYYAFIGDGGQLANPGLARERIRSTELVLAHQWQANRRLTVSLFHNEVSGLISQVTDAASGLPIFLNTGSPSAHGLEAEYEHSWSPEARLRASYSWQRVRRDGADTVNSPAQLAKLNLTLPLRGAWRAGLEAQYMGPRDTVRGARAGGFLVANLNLFSVRLSRHTDLAFTVHNLGDRRYADPVADSLAMDTVTQDGRRLGARLTVDY</sequence>
<comment type="subcellular location">
    <subcellularLocation>
        <location evidence="1 11">Cell outer membrane</location>
        <topology evidence="1 11">Multi-pass membrane protein</topology>
    </subcellularLocation>
</comment>
<dbReference type="Pfam" id="PF00593">
    <property type="entry name" value="TonB_dep_Rec_b-barrel"/>
    <property type="match status" value="1"/>
</dbReference>
<dbReference type="EMBL" id="JACEZS010000018">
    <property type="protein sequence ID" value="MBA5607500.1"/>
    <property type="molecule type" value="Genomic_DNA"/>
</dbReference>
<keyword evidence="9 15" id="KW-0675">Receptor</keyword>
<evidence type="ECO:0000256" key="1">
    <source>
        <dbReference type="ARBA" id="ARBA00004571"/>
    </source>
</evidence>
<evidence type="ECO:0000313" key="16">
    <source>
        <dbReference type="Proteomes" id="UP000566711"/>
    </source>
</evidence>
<feature type="domain" description="TonB-dependent receptor plug" evidence="14">
    <location>
        <begin position="70"/>
        <end position="180"/>
    </location>
</feature>
<evidence type="ECO:0000256" key="3">
    <source>
        <dbReference type="ARBA" id="ARBA00022448"/>
    </source>
</evidence>
<evidence type="ECO:0000256" key="10">
    <source>
        <dbReference type="ARBA" id="ARBA00023237"/>
    </source>
</evidence>
<dbReference type="AlphaFoldDB" id="A0A7W2EKA8"/>
<evidence type="ECO:0000256" key="7">
    <source>
        <dbReference type="ARBA" id="ARBA00023077"/>
    </source>
</evidence>
<evidence type="ECO:0000256" key="6">
    <source>
        <dbReference type="ARBA" id="ARBA00022729"/>
    </source>
</evidence>
<dbReference type="PANTHER" id="PTHR30069">
    <property type="entry name" value="TONB-DEPENDENT OUTER MEMBRANE RECEPTOR"/>
    <property type="match status" value="1"/>
</dbReference>
<dbReference type="InterPro" id="IPR037066">
    <property type="entry name" value="Plug_dom_sf"/>
</dbReference>
<keyword evidence="7 12" id="KW-0798">TonB box</keyword>
<keyword evidence="16" id="KW-1185">Reference proteome</keyword>
<evidence type="ECO:0000256" key="8">
    <source>
        <dbReference type="ARBA" id="ARBA00023136"/>
    </source>
</evidence>
<dbReference type="InterPro" id="IPR000531">
    <property type="entry name" value="Beta-barrel_TonB"/>
</dbReference>
<accession>A0A7W2EKA8</accession>
<evidence type="ECO:0000256" key="12">
    <source>
        <dbReference type="RuleBase" id="RU003357"/>
    </source>
</evidence>
<name>A0A7W2EKA8_9BURK</name>
<dbReference type="Proteomes" id="UP000566711">
    <property type="component" value="Unassembled WGS sequence"/>
</dbReference>
<keyword evidence="6" id="KW-0732">Signal</keyword>
<comment type="similarity">
    <text evidence="2 11 12">Belongs to the TonB-dependent receptor family.</text>
</comment>
<keyword evidence="5 11" id="KW-0812">Transmembrane</keyword>
<gene>
    <name evidence="15" type="ORF">H3H36_19260</name>
</gene>
<keyword evidence="4 11" id="KW-1134">Transmembrane beta strand</keyword>
<dbReference type="InterPro" id="IPR039426">
    <property type="entry name" value="TonB-dep_rcpt-like"/>
</dbReference>
<keyword evidence="8 11" id="KW-0472">Membrane</keyword>